<gene>
    <name evidence="1" type="primary">RvY_06722-1</name>
    <name evidence="1" type="synonym">RvY_06722.1</name>
    <name evidence="1" type="ORF">RvY_06722</name>
</gene>
<keyword evidence="2" id="KW-1185">Reference proteome</keyword>
<dbReference type="Proteomes" id="UP000186922">
    <property type="component" value="Unassembled WGS sequence"/>
</dbReference>
<dbReference type="AlphaFoldDB" id="A0A1D1UZK4"/>
<dbReference type="EMBL" id="BDGG01000003">
    <property type="protein sequence ID" value="GAU95039.1"/>
    <property type="molecule type" value="Genomic_DNA"/>
</dbReference>
<name>A0A1D1UZK4_RAMVA</name>
<sequence>MATSSGPKTQRLMLEGSKTDVDFLLKVSQQAEQWAHVLSEKRPQVLQGVHDFITLCQARLSLWEKVFVACICHQYLPEEFHMEPKSDTKLGEAISAKSFKNECGTNLCTDYTKLIRWNKRSRTIHSLSH</sequence>
<evidence type="ECO:0000313" key="2">
    <source>
        <dbReference type="Proteomes" id="UP000186922"/>
    </source>
</evidence>
<organism evidence="1 2">
    <name type="scientific">Ramazzottius varieornatus</name>
    <name type="common">Water bear</name>
    <name type="synonym">Tardigrade</name>
    <dbReference type="NCBI Taxonomy" id="947166"/>
    <lineage>
        <taxon>Eukaryota</taxon>
        <taxon>Metazoa</taxon>
        <taxon>Ecdysozoa</taxon>
        <taxon>Tardigrada</taxon>
        <taxon>Eutardigrada</taxon>
        <taxon>Parachela</taxon>
        <taxon>Hypsibioidea</taxon>
        <taxon>Ramazzottiidae</taxon>
        <taxon>Ramazzottius</taxon>
    </lineage>
</organism>
<proteinExistence type="predicted"/>
<comment type="caution">
    <text evidence="1">The sequence shown here is derived from an EMBL/GenBank/DDBJ whole genome shotgun (WGS) entry which is preliminary data.</text>
</comment>
<protein>
    <submittedName>
        <fullName evidence="1">Uncharacterized protein</fullName>
    </submittedName>
</protein>
<evidence type="ECO:0000313" key="1">
    <source>
        <dbReference type="EMBL" id="GAU95039.1"/>
    </source>
</evidence>
<reference evidence="1 2" key="1">
    <citation type="journal article" date="2016" name="Nat. Commun.">
        <title>Extremotolerant tardigrade genome and improved radiotolerance of human cultured cells by tardigrade-unique protein.</title>
        <authorList>
            <person name="Hashimoto T."/>
            <person name="Horikawa D.D."/>
            <person name="Saito Y."/>
            <person name="Kuwahara H."/>
            <person name="Kozuka-Hata H."/>
            <person name="Shin-I T."/>
            <person name="Minakuchi Y."/>
            <person name="Ohishi K."/>
            <person name="Motoyama A."/>
            <person name="Aizu T."/>
            <person name="Enomoto A."/>
            <person name="Kondo K."/>
            <person name="Tanaka S."/>
            <person name="Hara Y."/>
            <person name="Koshikawa S."/>
            <person name="Sagara H."/>
            <person name="Miura T."/>
            <person name="Yokobori S."/>
            <person name="Miyagawa K."/>
            <person name="Suzuki Y."/>
            <person name="Kubo T."/>
            <person name="Oyama M."/>
            <person name="Kohara Y."/>
            <person name="Fujiyama A."/>
            <person name="Arakawa K."/>
            <person name="Katayama T."/>
            <person name="Toyoda A."/>
            <person name="Kunieda T."/>
        </authorList>
    </citation>
    <scope>NUCLEOTIDE SEQUENCE [LARGE SCALE GENOMIC DNA]</scope>
    <source>
        <strain evidence="1 2">YOKOZUNA-1</strain>
    </source>
</reference>
<accession>A0A1D1UZK4</accession>